<keyword evidence="1" id="KW-0732">Signal</keyword>
<evidence type="ECO:0000256" key="3">
    <source>
        <dbReference type="SAM" id="MobiDB-lite"/>
    </source>
</evidence>
<evidence type="ECO:0000256" key="2">
    <source>
        <dbReference type="ARBA" id="ARBA00022737"/>
    </source>
</evidence>
<dbReference type="SMART" id="SM00472">
    <property type="entry name" value="MIR"/>
    <property type="match status" value="3"/>
</dbReference>
<feature type="region of interest" description="Disordered" evidence="3">
    <location>
        <begin position="51"/>
        <end position="125"/>
    </location>
</feature>
<feature type="transmembrane region" description="Helical" evidence="4">
    <location>
        <begin position="146"/>
        <end position="169"/>
    </location>
</feature>
<keyword evidence="4" id="KW-0812">Transmembrane</keyword>
<keyword evidence="4" id="KW-0472">Membrane</keyword>
<dbReference type="InterPro" id="IPR036300">
    <property type="entry name" value="MIR_dom_sf"/>
</dbReference>
<dbReference type="Gene3D" id="2.80.10.50">
    <property type="match status" value="1"/>
</dbReference>
<dbReference type="AlphaFoldDB" id="A0AAV1E161"/>
<evidence type="ECO:0000313" key="6">
    <source>
        <dbReference type="EMBL" id="CAI9113885.1"/>
    </source>
</evidence>
<evidence type="ECO:0000259" key="5">
    <source>
        <dbReference type="PROSITE" id="PS50919"/>
    </source>
</evidence>
<keyword evidence="4" id="KW-1133">Transmembrane helix</keyword>
<gene>
    <name evidence="6" type="ORF">OLC1_LOCUS20799</name>
</gene>
<organism evidence="6 7">
    <name type="scientific">Oldenlandia corymbosa var. corymbosa</name>
    <dbReference type="NCBI Taxonomy" id="529605"/>
    <lineage>
        <taxon>Eukaryota</taxon>
        <taxon>Viridiplantae</taxon>
        <taxon>Streptophyta</taxon>
        <taxon>Embryophyta</taxon>
        <taxon>Tracheophyta</taxon>
        <taxon>Spermatophyta</taxon>
        <taxon>Magnoliopsida</taxon>
        <taxon>eudicotyledons</taxon>
        <taxon>Gunneridae</taxon>
        <taxon>Pentapetalae</taxon>
        <taxon>asterids</taxon>
        <taxon>lamiids</taxon>
        <taxon>Gentianales</taxon>
        <taxon>Rubiaceae</taxon>
        <taxon>Rubioideae</taxon>
        <taxon>Spermacoceae</taxon>
        <taxon>Hedyotis-Oldenlandia complex</taxon>
        <taxon>Oldenlandia</taxon>
    </lineage>
</organism>
<feature type="domain" description="MIR" evidence="5">
    <location>
        <begin position="304"/>
        <end position="358"/>
    </location>
</feature>
<dbReference type="PANTHER" id="PTHR46809:SF2">
    <property type="entry name" value="GH21273P"/>
    <property type="match status" value="1"/>
</dbReference>
<keyword evidence="2" id="KW-0677">Repeat</keyword>
<evidence type="ECO:0000256" key="4">
    <source>
        <dbReference type="SAM" id="Phobius"/>
    </source>
</evidence>
<accession>A0AAV1E161</accession>
<evidence type="ECO:0000256" key="1">
    <source>
        <dbReference type="ARBA" id="ARBA00022729"/>
    </source>
</evidence>
<sequence length="427" mass="48085">MCYLTNEEVPHHQVSTWQLVIGSKFSLPRNSTRPGLKKTEMHNQNLAIRTTYNNKPSSSSSLSSQESHTLSVGAGNRSSVFRNKASTVAPSGGQSQQHQQNLTRRKSAPGSSSDPTRNQASAAPTRIVYRESARSDLHLPFWQKTWFIGLLLLMAVSFFGLAIFLYLTLDPDFASTPVSAASEGVQITYGSTIKLMHERTKFRLHSHDVPYGSGSGQQSVTGFPNVDDANSYWIVRPVPDSNAKQGDPIKGGSIIRLQHMKTRKWLHSHLHASPISGNMEVSCFGGDGESDTGDYWRLEIEGSGKTWRQDQRMRLHHVDTGGYLHSHDKKYQRIAGGQQEVRAAFPMSFNFAFDFRKIRGMNVFFKHSLQNIIVPVYEMLVGSFRFVVFGKRNLIMFGWQPRVYISLYLMANMLPHDFRSLKQVVLS</sequence>
<feature type="domain" description="MIR" evidence="5">
    <location>
        <begin position="246"/>
        <end position="301"/>
    </location>
</feature>
<feature type="compositionally biased region" description="Low complexity" evidence="3">
    <location>
        <begin position="57"/>
        <end position="71"/>
    </location>
</feature>
<dbReference type="Pfam" id="PF02815">
    <property type="entry name" value="MIR"/>
    <property type="match status" value="1"/>
</dbReference>
<dbReference type="PANTHER" id="PTHR46809">
    <property type="entry name" value="STROMAL CELL-DERIVED FACTOR 2-LIKE PROTEIN"/>
    <property type="match status" value="1"/>
</dbReference>
<feature type="compositionally biased region" description="Polar residues" evidence="3">
    <location>
        <begin position="76"/>
        <end position="102"/>
    </location>
</feature>
<keyword evidence="7" id="KW-1185">Reference proteome</keyword>
<dbReference type="FunFam" id="2.80.10.50:FF:000068">
    <property type="entry name" value="Stromal cell-derived factor 2-like protein"/>
    <property type="match status" value="1"/>
</dbReference>
<dbReference type="Proteomes" id="UP001161247">
    <property type="component" value="Chromosome 7"/>
</dbReference>
<dbReference type="EMBL" id="OX459124">
    <property type="protein sequence ID" value="CAI9113885.1"/>
    <property type="molecule type" value="Genomic_DNA"/>
</dbReference>
<feature type="compositionally biased region" description="Polar residues" evidence="3">
    <location>
        <begin position="109"/>
        <end position="122"/>
    </location>
</feature>
<reference evidence="6" key="1">
    <citation type="submission" date="2023-03" db="EMBL/GenBank/DDBJ databases">
        <authorList>
            <person name="Julca I."/>
        </authorList>
    </citation>
    <scope>NUCLEOTIDE SEQUENCE</scope>
</reference>
<dbReference type="SUPFAM" id="SSF82109">
    <property type="entry name" value="MIR domain"/>
    <property type="match status" value="1"/>
</dbReference>
<name>A0AAV1E161_OLDCO</name>
<proteinExistence type="predicted"/>
<protein>
    <submittedName>
        <fullName evidence="6">OLC1v1014585C4</fullName>
    </submittedName>
</protein>
<evidence type="ECO:0000313" key="7">
    <source>
        <dbReference type="Proteomes" id="UP001161247"/>
    </source>
</evidence>
<dbReference type="PROSITE" id="PS50919">
    <property type="entry name" value="MIR"/>
    <property type="match status" value="3"/>
</dbReference>
<dbReference type="InterPro" id="IPR016093">
    <property type="entry name" value="MIR_motif"/>
</dbReference>
<dbReference type="CDD" id="cd23294">
    <property type="entry name" value="beta-trefoil_MIR_AtSDF2-like"/>
    <property type="match status" value="1"/>
</dbReference>
<feature type="domain" description="MIR" evidence="5">
    <location>
        <begin position="184"/>
        <end position="238"/>
    </location>
</feature>